<dbReference type="EMBL" id="RBNJ01030411">
    <property type="protein sequence ID" value="RUS13275.1"/>
    <property type="molecule type" value="Genomic_DNA"/>
</dbReference>
<sequence length="94" mass="11096">MNSVRRRVQGYWPDQAPRAKEEKDKVYYRSDDHITSVNPARKDVGTTDVERPKVPWRIKRKGRDALDAAKDERGWEKKWVHKQLVVVHFGGGRR</sequence>
<name>A0A433P712_9FUNG</name>
<reference evidence="2 3" key="1">
    <citation type="journal article" date="2018" name="New Phytol.">
        <title>Phylogenomics of Endogonaceae and evolution of mycorrhizas within Mucoromycota.</title>
        <authorList>
            <person name="Chang Y."/>
            <person name="Desiro A."/>
            <person name="Na H."/>
            <person name="Sandor L."/>
            <person name="Lipzen A."/>
            <person name="Clum A."/>
            <person name="Barry K."/>
            <person name="Grigoriev I.V."/>
            <person name="Martin F.M."/>
            <person name="Stajich J.E."/>
            <person name="Smith M.E."/>
            <person name="Bonito G."/>
            <person name="Spatafora J.W."/>
        </authorList>
    </citation>
    <scope>NUCLEOTIDE SEQUENCE [LARGE SCALE GENOMIC DNA]</scope>
    <source>
        <strain evidence="2 3">AD002</strain>
    </source>
</reference>
<gene>
    <name evidence="2" type="ORF">BC938DRAFT_477987</name>
</gene>
<evidence type="ECO:0000256" key="1">
    <source>
        <dbReference type="SAM" id="MobiDB-lite"/>
    </source>
</evidence>
<dbReference type="Proteomes" id="UP000274822">
    <property type="component" value="Unassembled WGS sequence"/>
</dbReference>
<feature type="non-terminal residue" evidence="2">
    <location>
        <position position="94"/>
    </location>
</feature>
<protein>
    <submittedName>
        <fullName evidence="2">Uncharacterized protein</fullName>
    </submittedName>
</protein>
<feature type="non-terminal residue" evidence="2">
    <location>
        <position position="1"/>
    </location>
</feature>
<organism evidence="2 3">
    <name type="scientific">Jimgerdemannia flammicorona</name>
    <dbReference type="NCBI Taxonomy" id="994334"/>
    <lineage>
        <taxon>Eukaryota</taxon>
        <taxon>Fungi</taxon>
        <taxon>Fungi incertae sedis</taxon>
        <taxon>Mucoromycota</taxon>
        <taxon>Mucoromycotina</taxon>
        <taxon>Endogonomycetes</taxon>
        <taxon>Endogonales</taxon>
        <taxon>Endogonaceae</taxon>
        <taxon>Jimgerdemannia</taxon>
    </lineage>
</organism>
<comment type="caution">
    <text evidence="2">The sequence shown here is derived from an EMBL/GenBank/DDBJ whole genome shotgun (WGS) entry which is preliminary data.</text>
</comment>
<feature type="region of interest" description="Disordered" evidence="1">
    <location>
        <begin position="1"/>
        <end position="23"/>
    </location>
</feature>
<proteinExistence type="predicted"/>
<accession>A0A433P712</accession>
<evidence type="ECO:0000313" key="2">
    <source>
        <dbReference type="EMBL" id="RUS13275.1"/>
    </source>
</evidence>
<keyword evidence="3" id="KW-1185">Reference proteome</keyword>
<dbReference type="AlphaFoldDB" id="A0A433P712"/>
<evidence type="ECO:0000313" key="3">
    <source>
        <dbReference type="Proteomes" id="UP000274822"/>
    </source>
</evidence>